<evidence type="ECO:0000313" key="1">
    <source>
        <dbReference type="EMBL" id="MBA4544074.1"/>
    </source>
</evidence>
<gene>
    <name evidence="1" type="ORF">H1164_14400</name>
</gene>
<sequence>MLGRDAGVDDHGICGAGVVEGEIDGSVYTEIAFENAIFFACDSACPITPFFFSSVFCF</sequence>
<keyword evidence="2" id="KW-1185">Reference proteome</keyword>
<accession>A0A7W1XCK0</accession>
<reference evidence="1 2" key="1">
    <citation type="submission" date="2020-07" db="EMBL/GenBank/DDBJ databases">
        <authorList>
            <person name="Feng H."/>
        </authorList>
    </citation>
    <scope>NUCLEOTIDE SEQUENCE [LARGE SCALE GENOMIC DNA]</scope>
    <source>
        <strain evidence="2">s-11</strain>
    </source>
</reference>
<name>A0A7W1XCK0_9BACL</name>
<organism evidence="1 2">
    <name type="scientific">Thermoactinomyces daqus</name>
    <dbReference type="NCBI Taxonomy" id="1329516"/>
    <lineage>
        <taxon>Bacteria</taxon>
        <taxon>Bacillati</taxon>
        <taxon>Bacillota</taxon>
        <taxon>Bacilli</taxon>
        <taxon>Bacillales</taxon>
        <taxon>Thermoactinomycetaceae</taxon>
        <taxon>Thermoactinomyces</taxon>
    </lineage>
</organism>
<comment type="caution">
    <text evidence="1">The sequence shown here is derived from an EMBL/GenBank/DDBJ whole genome shotgun (WGS) entry which is preliminary data.</text>
</comment>
<evidence type="ECO:0000313" key="2">
    <source>
        <dbReference type="Proteomes" id="UP000530514"/>
    </source>
</evidence>
<dbReference type="RefSeq" id="WP_160173935.1">
    <property type="nucleotide sequence ID" value="NZ_JACEIP010000027.1"/>
</dbReference>
<dbReference type="Proteomes" id="UP000530514">
    <property type="component" value="Unassembled WGS sequence"/>
</dbReference>
<proteinExistence type="predicted"/>
<protein>
    <submittedName>
        <fullName evidence="1">Uncharacterized protein</fullName>
    </submittedName>
</protein>
<dbReference type="AlphaFoldDB" id="A0A7W1XCK0"/>
<dbReference type="EMBL" id="JACEIP010000027">
    <property type="protein sequence ID" value="MBA4544074.1"/>
    <property type="molecule type" value="Genomic_DNA"/>
</dbReference>